<accession>A0A1J6WPM5</accession>
<comment type="caution">
    <text evidence="2">The sequence shown here is derived from an EMBL/GenBank/DDBJ whole genome shotgun (WGS) entry which is preliminary data.</text>
</comment>
<feature type="region of interest" description="Disordered" evidence="1">
    <location>
        <begin position="71"/>
        <end position="120"/>
    </location>
</feature>
<dbReference type="EMBL" id="MINN01000139">
    <property type="protein sequence ID" value="OIU67785.1"/>
    <property type="molecule type" value="Genomic_DNA"/>
</dbReference>
<feature type="compositionally biased region" description="Basic residues" evidence="1">
    <location>
        <begin position="104"/>
        <end position="114"/>
    </location>
</feature>
<feature type="compositionally biased region" description="Basic and acidic residues" evidence="1">
    <location>
        <begin position="73"/>
        <end position="92"/>
    </location>
</feature>
<evidence type="ECO:0000313" key="2">
    <source>
        <dbReference type="EMBL" id="OIU67785.1"/>
    </source>
</evidence>
<gene>
    <name evidence="2" type="ORF">BHE18_13245</name>
</gene>
<reference evidence="2 3" key="1">
    <citation type="submission" date="2016-09" db="EMBL/GenBank/DDBJ databases">
        <title>Bacillus aquimaris SAMM genome sequence reveals colonization and biosurfactant production capacities.</title>
        <authorList>
            <person name="Waghmode S.R."/>
            <person name="Suryavanshi M.V."/>
        </authorList>
    </citation>
    <scope>NUCLEOTIDE SEQUENCE [LARGE SCALE GENOMIC DNA]</scope>
    <source>
        <strain evidence="2 3">SAMM</strain>
    </source>
</reference>
<proteinExistence type="predicted"/>
<name>A0A1J6WPM5_9BACI</name>
<keyword evidence="3" id="KW-1185">Reference proteome</keyword>
<evidence type="ECO:0000256" key="1">
    <source>
        <dbReference type="SAM" id="MobiDB-lite"/>
    </source>
</evidence>
<evidence type="ECO:0000313" key="3">
    <source>
        <dbReference type="Proteomes" id="UP000182062"/>
    </source>
</evidence>
<dbReference type="AlphaFoldDB" id="A0A1J6WPM5"/>
<dbReference type="Proteomes" id="UP000182062">
    <property type="component" value="Unassembled WGS sequence"/>
</dbReference>
<sequence>MPGTNRPYCARNNRSNLCQAQNKASVPGTTTGMPVYQVLSTQMYQVHQTGISDKTFIEILLVPALIGVQDEDSCGKSETGKTPQEQRDEEAYRPPAESVVLHGNQKRCNQKHLKQRGETK</sequence>
<protein>
    <submittedName>
        <fullName evidence="2">Uncharacterized protein</fullName>
    </submittedName>
</protein>
<organism evidence="2 3">
    <name type="scientific">Rossellomorea aquimaris</name>
    <dbReference type="NCBI Taxonomy" id="189382"/>
    <lineage>
        <taxon>Bacteria</taxon>
        <taxon>Bacillati</taxon>
        <taxon>Bacillota</taxon>
        <taxon>Bacilli</taxon>
        <taxon>Bacillales</taxon>
        <taxon>Bacillaceae</taxon>
        <taxon>Rossellomorea</taxon>
    </lineage>
</organism>